<dbReference type="VEuPathDB" id="VectorBase:LOC119161317"/>
<organism evidence="2 3">
    <name type="scientific">Rhipicephalus microplus</name>
    <name type="common">Cattle tick</name>
    <name type="synonym">Boophilus microplus</name>
    <dbReference type="NCBI Taxonomy" id="6941"/>
    <lineage>
        <taxon>Eukaryota</taxon>
        <taxon>Metazoa</taxon>
        <taxon>Ecdysozoa</taxon>
        <taxon>Arthropoda</taxon>
        <taxon>Chelicerata</taxon>
        <taxon>Arachnida</taxon>
        <taxon>Acari</taxon>
        <taxon>Parasitiformes</taxon>
        <taxon>Ixodida</taxon>
        <taxon>Ixodoidea</taxon>
        <taxon>Ixodidae</taxon>
        <taxon>Rhipicephalinae</taxon>
        <taxon>Rhipicephalus</taxon>
        <taxon>Boophilus</taxon>
    </lineage>
</organism>
<gene>
    <name evidence="2" type="ORF">HPB51_025899</name>
</gene>
<feature type="compositionally biased region" description="Polar residues" evidence="1">
    <location>
        <begin position="88"/>
        <end position="107"/>
    </location>
</feature>
<evidence type="ECO:0000256" key="1">
    <source>
        <dbReference type="SAM" id="MobiDB-lite"/>
    </source>
</evidence>
<protein>
    <submittedName>
        <fullName evidence="2">Uncharacterized protein</fullName>
    </submittedName>
</protein>
<evidence type="ECO:0000313" key="2">
    <source>
        <dbReference type="EMBL" id="KAH8034608.1"/>
    </source>
</evidence>
<name>A0A9J6EKM9_RHIMP</name>
<sequence length="275" mass="29312">MRSRFQGCQGSIPPEVPQILINRESLKHVTFDVELLGDCDVIIKELCNRLGWDVALSDGPVAPLTEVTSLPPQVSNRPSSEMKAPAESSGTTASDENGNTPTSSTSVAEEIVPDSTSADMVPTVESQVDILDCSSEFPWKPRTRESVASRLPEGHFLFTPPSTYIFSGAEVYVDSEDSDSPGASFTGEEEEEAESDSESSRSSFSSDEDGSPAHTSGLESPSQGNTMDCDQTEQSSAAASTTPLVSNLNESIVIKARVSEEEGSSDVECNTLRCS</sequence>
<feature type="region of interest" description="Disordered" evidence="1">
    <location>
        <begin position="65"/>
        <end position="109"/>
    </location>
</feature>
<comment type="caution">
    <text evidence="2">The sequence shown here is derived from an EMBL/GenBank/DDBJ whole genome shotgun (WGS) entry which is preliminary data.</text>
</comment>
<reference evidence="2" key="1">
    <citation type="journal article" date="2020" name="Cell">
        <title>Large-Scale Comparative Analyses of Tick Genomes Elucidate Their Genetic Diversity and Vector Capacities.</title>
        <authorList>
            <consortium name="Tick Genome and Microbiome Consortium (TIGMIC)"/>
            <person name="Jia N."/>
            <person name="Wang J."/>
            <person name="Shi W."/>
            <person name="Du L."/>
            <person name="Sun Y."/>
            <person name="Zhan W."/>
            <person name="Jiang J.F."/>
            <person name="Wang Q."/>
            <person name="Zhang B."/>
            <person name="Ji P."/>
            <person name="Bell-Sakyi L."/>
            <person name="Cui X.M."/>
            <person name="Yuan T.T."/>
            <person name="Jiang B.G."/>
            <person name="Yang W.F."/>
            <person name="Lam T.T."/>
            <person name="Chang Q.C."/>
            <person name="Ding S.J."/>
            <person name="Wang X.J."/>
            <person name="Zhu J.G."/>
            <person name="Ruan X.D."/>
            <person name="Zhao L."/>
            <person name="Wei J.T."/>
            <person name="Ye R.Z."/>
            <person name="Que T.C."/>
            <person name="Du C.H."/>
            <person name="Zhou Y.H."/>
            <person name="Cheng J.X."/>
            <person name="Dai P.F."/>
            <person name="Guo W.B."/>
            <person name="Han X.H."/>
            <person name="Huang E.J."/>
            <person name="Li L.F."/>
            <person name="Wei W."/>
            <person name="Gao Y.C."/>
            <person name="Liu J.Z."/>
            <person name="Shao H.Z."/>
            <person name="Wang X."/>
            <person name="Wang C.C."/>
            <person name="Yang T.C."/>
            <person name="Huo Q.B."/>
            <person name="Li W."/>
            <person name="Chen H.Y."/>
            <person name="Chen S.E."/>
            <person name="Zhou L.G."/>
            <person name="Ni X.B."/>
            <person name="Tian J.H."/>
            <person name="Sheng Y."/>
            <person name="Liu T."/>
            <person name="Pan Y.S."/>
            <person name="Xia L.Y."/>
            <person name="Li J."/>
            <person name="Zhao F."/>
            <person name="Cao W.C."/>
        </authorList>
    </citation>
    <scope>NUCLEOTIDE SEQUENCE</scope>
    <source>
        <strain evidence="2">Rmic-2018</strain>
    </source>
</reference>
<dbReference type="EMBL" id="JABSTU010000004">
    <property type="protein sequence ID" value="KAH8034608.1"/>
    <property type="molecule type" value="Genomic_DNA"/>
</dbReference>
<feature type="region of interest" description="Disordered" evidence="1">
    <location>
        <begin position="174"/>
        <end position="248"/>
    </location>
</feature>
<feature type="compositionally biased region" description="Acidic residues" evidence="1">
    <location>
        <begin position="187"/>
        <end position="197"/>
    </location>
</feature>
<feature type="compositionally biased region" description="Polar residues" evidence="1">
    <location>
        <begin position="213"/>
        <end position="248"/>
    </location>
</feature>
<dbReference type="Proteomes" id="UP000821866">
    <property type="component" value="Chromosome 2"/>
</dbReference>
<dbReference type="AlphaFoldDB" id="A0A9J6EKM9"/>
<proteinExistence type="predicted"/>
<dbReference type="Gene3D" id="3.40.50.1220">
    <property type="entry name" value="TPP-binding domain"/>
    <property type="match status" value="1"/>
</dbReference>
<keyword evidence="3" id="KW-1185">Reference proteome</keyword>
<reference evidence="2" key="2">
    <citation type="submission" date="2021-09" db="EMBL/GenBank/DDBJ databases">
        <authorList>
            <person name="Jia N."/>
            <person name="Wang J."/>
            <person name="Shi W."/>
            <person name="Du L."/>
            <person name="Sun Y."/>
            <person name="Zhan W."/>
            <person name="Jiang J."/>
            <person name="Wang Q."/>
            <person name="Zhang B."/>
            <person name="Ji P."/>
            <person name="Sakyi L.B."/>
            <person name="Cui X."/>
            <person name="Yuan T."/>
            <person name="Jiang B."/>
            <person name="Yang W."/>
            <person name="Lam T.T.-Y."/>
            <person name="Chang Q."/>
            <person name="Ding S."/>
            <person name="Wang X."/>
            <person name="Zhu J."/>
            <person name="Ruan X."/>
            <person name="Zhao L."/>
            <person name="Wei J."/>
            <person name="Que T."/>
            <person name="Du C."/>
            <person name="Cheng J."/>
            <person name="Dai P."/>
            <person name="Han X."/>
            <person name="Huang E."/>
            <person name="Gao Y."/>
            <person name="Liu J."/>
            <person name="Shao H."/>
            <person name="Ye R."/>
            <person name="Li L."/>
            <person name="Wei W."/>
            <person name="Wang X."/>
            <person name="Wang C."/>
            <person name="Huo Q."/>
            <person name="Li W."/>
            <person name="Guo W."/>
            <person name="Chen H."/>
            <person name="Chen S."/>
            <person name="Zhou L."/>
            <person name="Zhou L."/>
            <person name="Ni X."/>
            <person name="Tian J."/>
            <person name="Zhou Y."/>
            <person name="Sheng Y."/>
            <person name="Liu T."/>
            <person name="Pan Y."/>
            <person name="Xia L."/>
            <person name="Li J."/>
            <person name="Zhao F."/>
            <person name="Cao W."/>
        </authorList>
    </citation>
    <scope>NUCLEOTIDE SEQUENCE</scope>
    <source>
        <strain evidence="2">Rmic-2018</strain>
        <tissue evidence="2">Larvae</tissue>
    </source>
</reference>
<accession>A0A9J6EKM9</accession>
<evidence type="ECO:0000313" key="3">
    <source>
        <dbReference type="Proteomes" id="UP000821866"/>
    </source>
</evidence>
<feature type="compositionally biased region" description="Polar residues" evidence="1">
    <location>
        <begin position="66"/>
        <end position="79"/>
    </location>
</feature>